<dbReference type="InterPro" id="IPR016164">
    <property type="entry name" value="FAD-linked_Oxase-like_C"/>
</dbReference>
<dbReference type="PANTHER" id="PTHR13878">
    <property type="entry name" value="GULONOLACTONE OXIDASE"/>
    <property type="match status" value="1"/>
</dbReference>
<evidence type="ECO:0000256" key="4">
    <source>
        <dbReference type="ARBA" id="ARBA00022630"/>
    </source>
</evidence>
<dbReference type="Gene3D" id="3.40.462.10">
    <property type="entry name" value="FAD-linked oxidases, C-terminal domain"/>
    <property type="match status" value="1"/>
</dbReference>
<evidence type="ECO:0000259" key="8">
    <source>
        <dbReference type="PROSITE" id="PS51387"/>
    </source>
</evidence>
<dbReference type="InterPro" id="IPR016166">
    <property type="entry name" value="FAD-bd_PCMH"/>
</dbReference>
<feature type="domain" description="FAD-binding PCMH-type" evidence="8">
    <location>
        <begin position="62"/>
        <end position="239"/>
    </location>
</feature>
<name>A0ABQ8AUB1_BRANA</name>
<evidence type="ECO:0000256" key="6">
    <source>
        <dbReference type="ARBA" id="ARBA00023002"/>
    </source>
</evidence>
<dbReference type="InterPro" id="IPR006094">
    <property type="entry name" value="Oxid_FAD_bind_N"/>
</dbReference>
<dbReference type="Pfam" id="PF09265">
    <property type="entry name" value="Cytokin-bind"/>
    <property type="match status" value="2"/>
</dbReference>
<organism evidence="9 10">
    <name type="scientific">Brassica napus</name>
    <name type="common">Rape</name>
    <dbReference type="NCBI Taxonomy" id="3708"/>
    <lineage>
        <taxon>Eukaryota</taxon>
        <taxon>Viridiplantae</taxon>
        <taxon>Streptophyta</taxon>
        <taxon>Embryophyta</taxon>
        <taxon>Tracheophyta</taxon>
        <taxon>Spermatophyta</taxon>
        <taxon>Magnoliopsida</taxon>
        <taxon>eudicotyledons</taxon>
        <taxon>Gunneridae</taxon>
        <taxon>Pentapetalae</taxon>
        <taxon>rosids</taxon>
        <taxon>malvids</taxon>
        <taxon>Brassicales</taxon>
        <taxon>Brassicaceae</taxon>
        <taxon>Brassiceae</taxon>
        <taxon>Brassica</taxon>
    </lineage>
</organism>
<dbReference type="PANTHER" id="PTHR13878:SF142">
    <property type="entry name" value="CYTOKININ DEHYDROGENASE"/>
    <property type="match status" value="1"/>
</dbReference>
<evidence type="ECO:0000313" key="9">
    <source>
        <dbReference type="EMBL" id="KAH0896117.1"/>
    </source>
</evidence>
<accession>A0ABQ8AUB1</accession>
<dbReference type="Gene3D" id="3.30.43.10">
    <property type="entry name" value="Uridine Diphospho-n-acetylenolpyruvylglucosamine Reductase, domain 2"/>
    <property type="match status" value="2"/>
</dbReference>
<evidence type="ECO:0000256" key="5">
    <source>
        <dbReference type="ARBA" id="ARBA00022827"/>
    </source>
</evidence>
<proteinExistence type="inferred from homology"/>
<dbReference type="InterPro" id="IPR016167">
    <property type="entry name" value="FAD-bd_PCMH_sub1"/>
</dbReference>
<dbReference type="PROSITE" id="PS51387">
    <property type="entry name" value="FAD_PCMH"/>
    <property type="match status" value="1"/>
</dbReference>
<dbReference type="SUPFAM" id="SSF55103">
    <property type="entry name" value="FAD-linked oxidases, C-terminal domain"/>
    <property type="match status" value="2"/>
</dbReference>
<keyword evidence="5" id="KW-0274">FAD</keyword>
<reference evidence="9 10" key="1">
    <citation type="submission" date="2021-05" db="EMBL/GenBank/DDBJ databases">
        <title>Genome Assembly of Synthetic Allotetraploid Brassica napus Reveals Homoeologous Exchanges between Subgenomes.</title>
        <authorList>
            <person name="Davis J.T."/>
        </authorList>
    </citation>
    <scope>NUCLEOTIDE SEQUENCE [LARGE SCALE GENOMIC DNA]</scope>
    <source>
        <strain evidence="10">cv. Da-Ae</strain>
        <tissue evidence="9">Seedling</tissue>
    </source>
</reference>
<comment type="similarity">
    <text evidence="2">Belongs to the oxygen-dependent FAD-linked oxidoreductase family.</text>
</comment>
<evidence type="ECO:0000256" key="7">
    <source>
        <dbReference type="ARBA" id="ARBA00048224"/>
    </source>
</evidence>
<evidence type="ECO:0000256" key="1">
    <source>
        <dbReference type="ARBA" id="ARBA00001974"/>
    </source>
</evidence>
<dbReference type="InterPro" id="IPR015345">
    <property type="entry name" value="Cytokinin_DH_FAD/cytokin-bd"/>
</dbReference>
<keyword evidence="10" id="KW-1185">Reference proteome</keyword>
<dbReference type="Gene3D" id="3.30.465.10">
    <property type="match status" value="1"/>
</dbReference>
<comment type="catalytic activity">
    <reaction evidence="7">
        <text>N(6)-dimethylallyladenine + A + H2O = 3-methyl-2-butenal + adenine + AH2</text>
        <dbReference type="Rhea" id="RHEA:13625"/>
        <dbReference type="ChEBI" id="CHEBI:13193"/>
        <dbReference type="ChEBI" id="CHEBI:15377"/>
        <dbReference type="ChEBI" id="CHEBI:15825"/>
        <dbReference type="ChEBI" id="CHEBI:16708"/>
        <dbReference type="ChEBI" id="CHEBI:17499"/>
        <dbReference type="ChEBI" id="CHEBI:17660"/>
        <dbReference type="EC" id="1.5.99.12"/>
    </reaction>
</comment>
<dbReference type="SUPFAM" id="SSF56176">
    <property type="entry name" value="FAD-binding/transporter-associated domain-like"/>
    <property type="match status" value="1"/>
</dbReference>
<dbReference type="Proteomes" id="UP000824890">
    <property type="component" value="Unassembled WGS sequence"/>
</dbReference>
<keyword evidence="4" id="KW-0285">Flavoprotein</keyword>
<dbReference type="EC" id="1.5.99.12" evidence="3"/>
<dbReference type="InterPro" id="IPR050432">
    <property type="entry name" value="FAD-linked_Oxidoreductases_BP"/>
</dbReference>
<keyword evidence="6" id="KW-0560">Oxidoreductase</keyword>
<dbReference type="InterPro" id="IPR036318">
    <property type="entry name" value="FAD-bd_PCMH-like_sf"/>
</dbReference>
<feature type="non-terminal residue" evidence="9">
    <location>
        <position position="1"/>
    </location>
</feature>
<evidence type="ECO:0000313" key="10">
    <source>
        <dbReference type="Proteomes" id="UP000824890"/>
    </source>
</evidence>
<sequence>NHTYTHTMIAYIEPYFLDNDADAASVTGQSFDGVSESLHIQGEILCGGAAADIAGKDFGGMNCVKPLAVVRPVGPEDIAGAVRAALRSDKLTVAARGNGHSINGQAMAEGGLVLDMRSTAENHFEVGFLPSGAFVDVSGGALWENVLKRCVSEYGLAPRSWTDYLGLTVGGTLSNAGVGGQAFRYGPQTSNVTELDVVTGNGDVVTCSEVENSELFFSVLGGLGQFGIITRARVLLQPAPDMVRWIRIVYTEFDEFTRDAEWLVSQKDESSFDYVEGFVFVNGDDPVNGWPTVPLHPDHDFDPTQLPQSSGSVLYCLELALHYRDSDSNSTVDKRVERLIGRLRFVEGLRFEVDLPYVDFLLRVKRAEEIAKVNGTWETPHPWLNLFVSKRDIGEFDRTVFKELAKNGVGGPMLVYPLLRSSPLYFTELCMDPRVVSSLAVSYLMSKRDLLHCLYNKAQTLDEITRGVTACEGTEWDDRASVVLPEGEIFYIVALLRFVPTCAKTSSFEKMVAQNQEIVQWCVRKGIDFKLYLPHYKSREEWIRHFGNRWSRFVDRKTMYDPMAILSPGQKIFNRAP</sequence>
<dbReference type="EMBL" id="JAGKQM010000012">
    <property type="protein sequence ID" value="KAH0896117.1"/>
    <property type="molecule type" value="Genomic_DNA"/>
</dbReference>
<dbReference type="InterPro" id="IPR016170">
    <property type="entry name" value="Cytok_DH_C_sf"/>
</dbReference>
<dbReference type="InterPro" id="IPR016169">
    <property type="entry name" value="FAD-bd_PCMH_sub2"/>
</dbReference>
<evidence type="ECO:0000256" key="2">
    <source>
        <dbReference type="ARBA" id="ARBA00005466"/>
    </source>
</evidence>
<protein>
    <recommendedName>
        <fullName evidence="3">cytokinin dehydrogenase</fullName>
        <ecNumber evidence="3">1.5.99.12</ecNumber>
    </recommendedName>
</protein>
<comment type="caution">
    <text evidence="9">The sequence shown here is derived from an EMBL/GenBank/DDBJ whole genome shotgun (WGS) entry which is preliminary data.</text>
</comment>
<evidence type="ECO:0000256" key="3">
    <source>
        <dbReference type="ARBA" id="ARBA00011928"/>
    </source>
</evidence>
<gene>
    <name evidence="9" type="ORF">HID58_045685</name>
</gene>
<comment type="cofactor">
    <cofactor evidence="1">
        <name>FAD</name>
        <dbReference type="ChEBI" id="CHEBI:57692"/>
    </cofactor>
</comment>
<dbReference type="Pfam" id="PF01565">
    <property type="entry name" value="FAD_binding_4"/>
    <property type="match status" value="1"/>
</dbReference>